<accession>A0AA35PGI5</accession>
<organism evidence="2 3">
    <name type="scientific">Podarcis lilfordi</name>
    <name type="common">Lilford's wall lizard</name>
    <dbReference type="NCBI Taxonomy" id="74358"/>
    <lineage>
        <taxon>Eukaryota</taxon>
        <taxon>Metazoa</taxon>
        <taxon>Chordata</taxon>
        <taxon>Craniata</taxon>
        <taxon>Vertebrata</taxon>
        <taxon>Euteleostomi</taxon>
        <taxon>Lepidosauria</taxon>
        <taxon>Squamata</taxon>
        <taxon>Bifurcata</taxon>
        <taxon>Unidentata</taxon>
        <taxon>Episquamata</taxon>
        <taxon>Laterata</taxon>
        <taxon>Lacertibaenia</taxon>
        <taxon>Lacertidae</taxon>
        <taxon>Podarcis</taxon>
    </lineage>
</organism>
<evidence type="ECO:0000313" key="3">
    <source>
        <dbReference type="Proteomes" id="UP001178461"/>
    </source>
</evidence>
<name>A0AA35PGI5_9SAUR</name>
<sequence>MCCKETCLRAICLQQRGSSMQQRLPTATGAPAKPLQRVRKAGADGRGNALDGAKAGLIRPRLTDPISPPFTKQQIHKDPTKPESLPATASCNTHKQLERELSHVSLSGHKIGSMRSRA</sequence>
<feature type="region of interest" description="Disordered" evidence="1">
    <location>
        <begin position="37"/>
        <end position="90"/>
    </location>
</feature>
<evidence type="ECO:0000256" key="1">
    <source>
        <dbReference type="SAM" id="MobiDB-lite"/>
    </source>
</evidence>
<dbReference type="EMBL" id="OX395136">
    <property type="protein sequence ID" value="CAI5787434.1"/>
    <property type="molecule type" value="Genomic_DNA"/>
</dbReference>
<evidence type="ECO:0000313" key="2">
    <source>
        <dbReference type="EMBL" id="CAI5787434.1"/>
    </source>
</evidence>
<gene>
    <name evidence="2" type="ORF">PODLI_1B028971</name>
</gene>
<dbReference type="Proteomes" id="UP001178461">
    <property type="component" value="Chromosome 11"/>
</dbReference>
<dbReference type="AlphaFoldDB" id="A0AA35PGI5"/>
<keyword evidence="3" id="KW-1185">Reference proteome</keyword>
<reference evidence="2" key="1">
    <citation type="submission" date="2022-12" db="EMBL/GenBank/DDBJ databases">
        <authorList>
            <person name="Alioto T."/>
            <person name="Alioto T."/>
            <person name="Gomez Garrido J."/>
        </authorList>
    </citation>
    <scope>NUCLEOTIDE SEQUENCE</scope>
</reference>
<proteinExistence type="predicted"/>
<protein>
    <submittedName>
        <fullName evidence="2">Uncharacterized protein</fullName>
    </submittedName>
</protein>